<sequence>MAKPEKPGSNEKDVSPSDTARPKRGAIPTPKAEIERAPRYVPGAIPVDEDLPDTRNATSDSNEEGSTND</sequence>
<evidence type="ECO:0000313" key="2">
    <source>
        <dbReference type="EMBL" id="ATQ78253.1"/>
    </source>
</evidence>
<gene>
    <name evidence="2" type="ORF">CR152_29900</name>
</gene>
<feature type="compositionally biased region" description="Polar residues" evidence="1">
    <location>
        <begin position="55"/>
        <end position="69"/>
    </location>
</feature>
<feature type="compositionally biased region" description="Basic and acidic residues" evidence="1">
    <location>
        <begin position="1"/>
        <end position="15"/>
    </location>
</feature>
<feature type="region of interest" description="Disordered" evidence="1">
    <location>
        <begin position="1"/>
        <end position="69"/>
    </location>
</feature>
<dbReference type="EMBL" id="CP024608">
    <property type="protein sequence ID" value="ATQ78253.1"/>
    <property type="molecule type" value="Genomic_DNA"/>
</dbReference>
<reference evidence="2" key="1">
    <citation type="submission" date="2017-10" db="EMBL/GenBank/DDBJ databases">
        <title>Massilia psychrophilum sp. nov., a novel purple-pigmented bacterium isolated from Tianshan glacier, Xinjiang Municipality, China.</title>
        <authorList>
            <person name="Wang H."/>
        </authorList>
    </citation>
    <scope>NUCLEOTIDE SEQUENCE [LARGE SCALE GENOMIC DNA]</scope>
    <source>
        <strain evidence="2">B2</strain>
    </source>
</reference>
<dbReference type="Proteomes" id="UP000229897">
    <property type="component" value="Chromosome"/>
</dbReference>
<proteinExistence type="predicted"/>
<dbReference type="AlphaFoldDB" id="A0A2D2DTG9"/>
<dbReference type="KEGG" id="mass:CR152_29900"/>
<keyword evidence="3" id="KW-1185">Reference proteome</keyword>
<protein>
    <submittedName>
        <fullName evidence="2">Uncharacterized protein</fullName>
    </submittedName>
</protein>
<dbReference type="RefSeq" id="WP_099881104.1">
    <property type="nucleotide sequence ID" value="NZ_CP024608.1"/>
</dbReference>
<name>A0A2D2DTG9_9BURK</name>
<evidence type="ECO:0000256" key="1">
    <source>
        <dbReference type="SAM" id="MobiDB-lite"/>
    </source>
</evidence>
<accession>A0A2D2DTG9</accession>
<evidence type="ECO:0000313" key="3">
    <source>
        <dbReference type="Proteomes" id="UP000229897"/>
    </source>
</evidence>
<organism evidence="2 3">
    <name type="scientific">Massilia violaceinigra</name>
    <dbReference type="NCBI Taxonomy" id="2045208"/>
    <lineage>
        <taxon>Bacteria</taxon>
        <taxon>Pseudomonadati</taxon>
        <taxon>Pseudomonadota</taxon>
        <taxon>Betaproteobacteria</taxon>
        <taxon>Burkholderiales</taxon>
        <taxon>Oxalobacteraceae</taxon>
        <taxon>Telluria group</taxon>
        <taxon>Massilia</taxon>
    </lineage>
</organism>